<dbReference type="RefSeq" id="WP_262167228.1">
    <property type="nucleotide sequence ID" value="NZ_CP104965.1"/>
</dbReference>
<dbReference type="EMBL" id="CP104965">
    <property type="protein sequence ID" value="UXN69028.1"/>
    <property type="molecule type" value="Genomic_DNA"/>
</dbReference>
<keyword evidence="3" id="KW-1185">Reference proteome</keyword>
<protein>
    <submittedName>
        <fullName evidence="2">Right-handed parallel beta-helix repeat-containing protein</fullName>
    </submittedName>
</protein>
<proteinExistence type="predicted"/>
<keyword evidence="1" id="KW-0732">Signal</keyword>
<dbReference type="Gene3D" id="2.160.20.10">
    <property type="entry name" value="Single-stranded right-handed beta-helix, Pectin lyase-like"/>
    <property type="match status" value="1"/>
</dbReference>
<dbReference type="PROSITE" id="PS51318">
    <property type="entry name" value="TAT"/>
    <property type="match status" value="1"/>
</dbReference>
<dbReference type="SMART" id="SM00710">
    <property type="entry name" value="PbH1"/>
    <property type="match status" value="4"/>
</dbReference>
<reference evidence="2 3" key="1">
    <citation type="submission" date="2022-09" db="EMBL/GenBank/DDBJ databases">
        <title>Interaction between co-microsymbionts with complementary sets of symbiotic genes in legume-rhizobium systems.</title>
        <authorList>
            <person name="Safronova V."/>
            <person name="Sazanova A."/>
            <person name="Afonin A."/>
            <person name="Chirak E."/>
        </authorList>
    </citation>
    <scope>NUCLEOTIDE SEQUENCE [LARGE SCALE GENOMIC DNA]</scope>
    <source>
        <strain evidence="2 3">A18/4-1</strain>
    </source>
</reference>
<feature type="signal peptide" evidence="1">
    <location>
        <begin position="1"/>
        <end position="26"/>
    </location>
</feature>
<organism evidence="2 3">
    <name type="scientific">Devosia neptuniae</name>
    <dbReference type="NCBI Taxonomy" id="191302"/>
    <lineage>
        <taxon>Bacteria</taxon>
        <taxon>Pseudomonadati</taxon>
        <taxon>Pseudomonadota</taxon>
        <taxon>Alphaproteobacteria</taxon>
        <taxon>Hyphomicrobiales</taxon>
        <taxon>Devosiaceae</taxon>
        <taxon>Devosia</taxon>
    </lineage>
</organism>
<dbReference type="InterPro" id="IPR012334">
    <property type="entry name" value="Pectin_lyas_fold"/>
</dbReference>
<evidence type="ECO:0000313" key="3">
    <source>
        <dbReference type="Proteomes" id="UP001061862"/>
    </source>
</evidence>
<gene>
    <name evidence="2" type="ORF">N8A98_17545</name>
</gene>
<accession>A0ABY6CG47</accession>
<evidence type="ECO:0000313" key="2">
    <source>
        <dbReference type="EMBL" id="UXN69028.1"/>
    </source>
</evidence>
<dbReference type="SUPFAM" id="SSF49899">
    <property type="entry name" value="Concanavalin A-like lectins/glucanases"/>
    <property type="match status" value="1"/>
</dbReference>
<name>A0ABY6CG47_9HYPH</name>
<evidence type="ECO:0000256" key="1">
    <source>
        <dbReference type="SAM" id="SignalP"/>
    </source>
</evidence>
<dbReference type="InterPro" id="IPR013320">
    <property type="entry name" value="ConA-like_dom_sf"/>
</dbReference>
<dbReference type="InterPro" id="IPR006626">
    <property type="entry name" value="PbH1"/>
</dbReference>
<dbReference type="SUPFAM" id="SSF51126">
    <property type="entry name" value="Pectin lyase-like"/>
    <property type="match status" value="1"/>
</dbReference>
<dbReference type="InterPro" id="IPR011050">
    <property type="entry name" value="Pectin_lyase_fold/virulence"/>
</dbReference>
<dbReference type="InterPro" id="IPR006311">
    <property type="entry name" value="TAT_signal"/>
</dbReference>
<feature type="chain" id="PRO_5047390731" evidence="1">
    <location>
        <begin position="27"/>
        <end position="708"/>
    </location>
</feature>
<sequence length="708" mass="75175">MNLTRRHFLAAATGLVASQAAGRVLAASNVAYVTPNGQGNGTSWEDAASITNLPALIKMVGAGGLIALLADGQYKVDKPIEIFGDSGGEVTIFGSSRNLGPRTARIVGTRRGWTSGKVNASQFGGNTLFELGQNGSNLRLANLDIRNVGRVLDMSDRRARNITIENVAFTNIRDGIYTNGGSSISNVTIRNFSGRGFSKKAIRFHGRCSNWSIENCELDSGQQYGDSFAVGIECHDSANGLRVVGGFTANCMEQHNDGDKYWNGDGIASERGNSNILIQNHRSYGNSDGGYDLKSEGTKLVNCVSQDNKRNYRIWGGTGRRPVELQGCSSIAPRNRGGVGDTHHMWLRGAEGSERWAASVLWTNGVLAGGSNDIAIYAEGANVAVHLVDTDTSRLSKSTKLFSATAESSKIVVGSAADTGVDQVLTESPILAIAGTHLTIPLKADGDVTWRVAEKDGSLLPELDGQTVSLDVPDGSRGGQLILQARDSRGIAIEKELTVEAKENPVGAGAVLALAFAPGAQIDAVTDAVGLNQPVLTGTADFQDGGLRFSGKDTYLEIPSSANFTLDGPFYIHLRFSLDADNGTDELNVLSKWQSSSNQRAFLFRLDQERKLSFVWSTNGRSQDENVIAGPQLAFERVYDVVVSKSADGYIELIVDGVTAGRSPSPVEALNASPAPLRVSGRAGGDAAGKGTLYALDVYRGHSYQPPA</sequence>
<dbReference type="Pfam" id="PF13385">
    <property type="entry name" value="Laminin_G_3"/>
    <property type="match status" value="1"/>
</dbReference>
<dbReference type="Proteomes" id="UP001061862">
    <property type="component" value="Chromosome"/>
</dbReference>